<keyword evidence="2" id="KW-1185">Reference proteome</keyword>
<dbReference type="EMBL" id="JARKNE010000006">
    <property type="protein sequence ID" value="KAK5825886.1"/>
    <property type="molecule type" value="Genomic_DNA"/>
</dbReference>
<evidence type="ECO:0000313" key="1">
    <source>
        <dbReference type="EMBL" id="KAK5825886.1"/>
    </source>
</evidence>
<comment type="caution">
    <text evidence="1">The sequence shown here is derived from an EMBL/GenBank/DDBJ whole genome shotgun (WGS) entry which is preliminary data.</text>
</comment>
<name>A0ABR0PN77_GOSAR</name>
<sequence length="156" mass="18048">MSTCSMDAKCSSVCSGALSNVKMYLCTVSHWYKLAVLLRRYVCPQPNIYVISDRGIRILATIERQGSLWDCTHHRYCLRHIASNYYGLSESPFGSYELCRRSVQNRIHVQCVKTHIPTVLDEHNCIKNHKVDLARVKYVIIWISRKNEPTEVVQMV</sequence>
<organism evidence="1 2">
    <name type="scientific">Gossypium arboreum</name>
    <name type="common">Tree cotton</name>
    <name type="synonym">Gossypium nanking</name>
    <dbReference type="NCBI Taxonomy" id="29729"/>
    <lineage>
        <taxon>Eukaryota</taxon>
        <taxon>Viridiplantae</taxon>
        <taxon>Streptophyta</taxon>
        <taxon>Embryophyta</taxon>
        <taxon>Tracheophyta</taxon>
        <taxon>Spermatophyta</taxon>
        <taxon>Magnoliopsida</taxon>
        <taxon>eudicotyledons</taxon>
        <taxon>Gunneridae</taxon>
        <taxon>Pentapetalae</taxon>
        <taxon>rosids</taxon>
        <taxon>malvids</taxon>
        <taxon>Malvales</taxon>
        <taxon>Malvaceae</taxon>
        <taxon>Malvoideae</taxon>
        <taxon>Gossypium</taxon>
    </lineage>
</organism>
<protein>
    <submittedName>
        <fullName evidence="1">Uncharacterized protein</fullName>
    </submittedName>
</protein>
<accession>A0ABR0PN77</accession>
<evidence type="ECO:0000313" key="2">
    <source>
        <dbReference type="Proteomes" id="UP001358586"/>
    </source>
</evidence>
<gene>
    <name evidence="1" type="ORF">PVK06_020762</name>
</gene>
<dbReference type="Proteomes" id="UP001358586">
    <property type="component" value="Chromosome 6"/>
</dbReference>
<reference evidence="1 2" key="1">
    <citation type="submission" date="2023-03" db="EMBL/GenBank/DDBJ databases">
        <title>WGS of Gossypium arboreum.</title>
        <authorList>
            <person name="Yu D."/>
        </authorList>
    </citation>
    <scope>NUCLEOTIDE SEQUENCE [LARGE SCALE GENOMIC DNA]</scope>
    <source>
        <tissue evidence="1">Leaf</tissue>
    </source>
</reference>
<proteinExistence type="predicted"/>